<dbReference type="KEGG" id="vg:64766912"/>
<name>A0A649VSS9_9CAUD</name>
<sequence length="80" mass="8894">MKTIDIQTIIACAAGRIVGRVGAERIVDFAYSPELHPSAQALFAKEIDREMRNVISRLPVTVRREALELAVVERAEALTF</sequence>
<evidence type="ECO:0000313" key="1">
    <source>
        <dbReference type="EMBL" id="QGJ95065.1"/>
    </source>
</evidence>
<protein>
    <submittedName>
        <fullName evidence="1">Uncharacterized protein</fullName>
    </submittedName>
</protein>
<reference evidence="1 2" key="1">
    <citation type="submission" date="2019-10" db="EMBL/GenBank/DDBJ databases">
        <authorList>
            <person name="Garlena R.A."/>
            <person name="Russell D.A."/>
            <person name="Pope W.H."/>
            <person name="Jacobs-Sera D."/>
            <person name="Hatfull G.F."/>
        </authorList>
    </citation>
    <scope>NUCLEOTIDE SEQUENCE [LARGE SCALE GENOMIC DNA]</scope>
</reference>
<organism evidence="1 2">
    <name type="scientific">Gordonia phage Stormageddon</name>
    <dbReference type="NCBI Taxonomy" id="2656541"/>
    <lineage>
        <taxon>Viruses</taxon>
        <taxon>Duplodnaviria</taxon>
        <taxon>Heunggongvirae</taxon>
        <taxon>Uroviricota</taxon>
        <taxon>Caudoviricetes</taxon>
        <taxon>Stormageddonvirus</taxon>
        <taxon>Stormageddonvirus Stormageddon</taxon>
    </lineage>
</organism>
<dbReference type="EMBL" id="MN586040">
    <property type="protein sequence ID" value="QGJ95065.1"/>
    <property type="molecule type" value="Genomic_DNA"/>
</dbReference>
<proteinExistence type="predicted"/>
<dbReference type="Proteomes" id="UP000423065">
    <property type="component" value="Segment"/>
</dbReference>
<gene>
    <name evidence="1" type="primary">205</name>
    <name evidence="1" type="ORF">SEA_STORMAGEDDON_205</name>
</gene>
<evidence type="ECO:0000313" key="2">
    <source>
        <dbReference type="Proteomes" id="UP000423065"/>
    </source>
</evidence>
<accession>A0A649VSS9</accession>
<dbReference type="RefSeq" id="YP_010059680.1">
    <property type="nucleotide sequence ID" value="NC_054726.1"/>
</dbReference>
<keyword evidence="2" id="KW-1185">Reference proteome</keyword>
<dbReference type="GeneID" id="64766912"/>